<gene>
    <name evidence="12" type="primary">LOC115823545</name>
</gene>
<dbReference type="GO" id="GO:0005912">
    <property type="term" value="C:adherens junction"/>
    <property type="evidence" value="ECO:0007669"/>
    <property type="project" value="TreeGrafter"/>
</dbReference>
<evidence type="ECO:0000256" key="2">
    <source>
        <dbReference type="ARBA" id="ARBA00007810"/>
    </source>
</evidence>
<feature type="domain" description="Ig-like" evidence="10">
    <location>
        <begin position="55"/>
        <end position="191"/>
    </location>
</feature>
<evidence type="ECO:0000313" key="11">
    <source>
        <dbReference type="Proteomes" id="UP000504632"/>
    </source>
</evidence>
<dbReference type="InterPro" id="IPR036179">
    <property type="entry name" value="Ig-like_dom_sf"/>
</dbReference>
<dbReference type="GeneID" id="115823545"/>
<keyword evidence="11" id="KW-1185">Reference proteome</keyword>
<feature type="transmembrane region" description="Helical" evidence="9">
    <location>
        <begin position="197"/>
        <end position="217"/>
    </location>
</feature>
<keyword evidence="9" id="KW-1133">Transmembrane helix</keyword>
<dbReference type="Pfam" id="PF08205">
    <property type="entry name" value="C2-set_2"/>
    <property type="match status" value="1"/>
</dbReference>
<dbReference type="Proteomes" id="UP000504632">
    <property type="component" value="Chromosome 10"/>
</dbReference>
<comment type="similarity">
    <text evidence="2">Belongs to the nectin family.</text>
</comment>
<dbReference type="InterPro" id="IPR051427">
    <property type="entry name" value="Nectin/Nectin-like"/>
</dbReference>
<keyword evidence="9" id="KW-0812">Transmembrane</keyword>
<dbReference type="InParanoid" id="A0A6J2WDB1"/>
<accession>A0A6J2WDB1</accession>
<name>A0A6J2WDB1_CHACN</name>
<evidence type="ECO:0000256" key="6">
    <source>
        <dbReference type="ARBA" id="ARBA00023136"/>
    </source>
</evidence>
<evidence type="ECO:0000256" key="7">
    <source>
        <dbReference type="ARBA" id="ARBA00023157"/>
    </source>
</evidence>
<evidence type="ECO:0000256" key="3">
    <source>
        <dbReference type="ARBA" id="ARBA00022729"/>
    </source>
</evidence>
<evidence type="ECO:0000256" key="8">
    <source>
        <dbReference type="ARBA" id="ARBA00023180"/>
    </source>
</evidence>
<dbReference type="PANTHER" id="PTHR23277:SF106">
    <property type="entry name" value="NECTIN-1 ISOFORM X1-RELATED"/>
    <property type="match status" value="1"/>
</dbReference>
<protein>
    <submittedName>
        <fullName evidence="12">Nectin-3-like protein</fullName>
    </submittedName>
</protein>
<dbReference type="AlphaFoldDB" id="A0A6J2WDB1"/>
<reference evidence="12" key="1">
    <citation type="submission" date="2025-08" db="UniProtKB">
        <authorList>
            <consortium name="RefSeq"/>
        </authorList>
    </citation>
    <scope>IDENTIFICATION</scope>
</reference>
<dbReference type="InterPro" id="IPR013162">
    <property type="entry name" value="CD80_C2-set"/>
</dbReference>
<dbReference type="SUPFAM" id="SSF48726">
    <property type="entry name" value="Immunoglobulin"/>
    <property type="match status" value="2"/>
</dbReference>
<evidence type="ECO:0000256" key="9">
    <source>
        <dbReference type="SAM" id="Phobius"/>
    </source>
</evidence>
<sequence length="224" mass="24390">MTERLTFIGNFAENNGSIQLKEISLTDEGVYSCIFTLFSAGSYETMISLTVLVCPEVKMSEVTPLVGESEEVMATCTAAGARPPANISWHLGSFSDSMKTMTNSTAHLNGTYTNTSHLIGVPSRHANQQQVQCVVNHVTRNQILNYTINVHCAQGDRLILLSQSPDLNGLYICKASNQYGEASGSIYVFMTSETPKIAVICLVLLSLVIVIGLLCWIKSKKYPG</sequence>
<dbReference type="RefSeq" id="XP_030643465.1">
    <property type="nucleotide sequence ID" value="XM_030787605.1"/>
</dbReference>
<keyword evidence="5" id="KW-0130">Cell adhesion</keyword>
<dbReference type="PROSITE" id="PS50835">
    <property type="entry name" value="IG_LIKE"/>
    <property type="match status" value="1"/>
</dbReference>
<keyword evidence="8" id="KW-0325">Glycoprotein</keyword>
<evidence type="ECO:0000259" key="10">
    <source>
        <dbReference type="PROSITE" id="PS50835"/>
    </source>
</evidence>
<keyword evidence="7" id="KW-1015">Disulfide bond</keyword>
<dbReference type="OrthoDB" id="10006996at2759"/>
<dbReference type="GO" id="GO:0016020">
    <property type="term" value="C:membrane"/>
    <property type="evidence" value="ECO:0007669"/>
    <property type="project" value="UniProtKB-SubCell"/>
</dbReference>
<dbReference type="Gene3D" id="2.60.40.10">
    <property type="entry name" value="Immunoglobulins"/>
    <property type="match status" value="2"/>
</dbReference>
<evidence type="ECO:0000313" key="12">
    <source>
        <dbReference type="RefSeq" id="XP_030643465.1"/>
    </source>
</evidence>
<evidence type="ECO:0000256" key="5">
    <source>
        <dbReference type="ARBA" id="ARBA00022889"/>
    </source>
</evidence>
<dbReference type="InterPro" id="IPR007110">
    <property type="entry name" value="Ig-like_dom"/>
</dbReference>
<comment type="subcellular location">
    <subcellularLocation>
        <location evidence="1">Membrane</location>
    </subcellularLocation>
</comment>
<evidence type="ECO:0000256" key="1">
    <source>
        <dbReference type="ARBA" id="ARBA00004370"/>
    </source>
</evidence>
<dbReference type="GO" id="GO:0007156">
    <property type="term" value="P:homophilic cell adhesion via plasma membrane adhesion molecules"/>
    <property type="evidence" value="ECO:0007669"/>
    <property type="project" value="TreeGrafter"/>
</dbReference>
<keyword evidence="3" id="KW-0732">Signal</keyword>
<keyword evidence="6 9" id="KW-0472">Membrane</keyword>
<dbReference type="InterPro" id="IPR013783">
    <property type="entry name" value="Ig-like_fold"/>
</dbReference>
<dbReference type="GO" id="GO:0007157">
    <property type="term" value="P:heterophilic cell-cell adhesion via plasma membrane cell adhesion molecules"/>
    <property type="evidence" value="ECO:0007669"/>
    <property type="project" value="TreeGrafter"/>
</dbReference>
<evidence type="ECO:0000256" key="4">
    <source>
        <dbReference type="ARBA" id="ARBA00022737"/>
    </source>
</evidence>
<proteinExistence type="inferred from homology"/>
<dbReference type="PANTHER" id="PTHR23277">
    <property type="entry name" value="NECTIN-RELATED"/>
    <property type="match status" value="1"/>
</dbReference>
<keyword evidence="4" id="KW-0677">Repeat</keyword>
<organism evidence="11 12">
    <name type="scientific">Chanos chanos</name>
    <name type="common">Milkfish</name>
    <name type="synonym">Mugil chanos</name>
    <dbReference type="NCBI Taxonomy" id="29144"/>
    <lineage>
        <taxon>Eukaryota</taxon>
        <taxon>Metazoa</taxon>
        <taxon>Chordata</taxon>
        <taxon>Craniata</taxon>
        <taxon>Vertebrata</taxon>
        <taxon>Euteleostomi</taxon>
        <taxon>Actinopterygii</taxon>
        <taxon>Neopterygii</taxon>
        <taxon>Teleostei</taxon>
        <taxon>Ostariophysi</taxon>
        <taxon>Gonorynchiformes</taxon>
        <taxon>Chanidae</taxon>
        <taxon>Chanos</taxon>
    </lineage>
</organism>